<name>A0A4Q5J2U4_9ACTN</name>
<accession>A0A4Q5J2U4</accession>
<proteinExistence type="predicted"/>
<gene>
    <name evidence="1" type="ORF">ETU37_08150</name>
</gene>
<dbReference type="Pfam" id="PF06897">
    <property type="entry name" value="DUF1269"/>
    <property type="match status" value="1"/>
</dbReference>
<organism evidence="1 2">
    <name type="scientific">Nocardioides iriomotensis</name>
    <dbReference type="NCBI Taxonomy" id="715784"/>
    <lineage>
        <taxon>Bacteria</taxon>
        <taxon>Bacillati</taxon>
        <taxon>Actinomycetota</taxon>
        <taxon>Actinomycetes</taxon>
        <taxon>Propionibacteriales</taxon>
        <taxon>Nocardioidaceae</taxon>
        <taxon>Nocardioides</taxon>
    </lineage>
</organism>
<dbReference type="InterPro" id="IPR009200">
    <property type="entry name" value="DUF1269_membrane"/>
</dbReference>
<dbReference type="AlphaFoldDB" id="A0A4Q5J2U4"/>
<dbReference type="RefSeq" id="WP_129986736.1">
    <property type="nucleotide sequence ID" value="NZ_SDPU01000020.1"/>
</dbReference>
<reference evidence="1 2" key="1">
    <citation type="submission" date="2019-01" db="EMBL/GenBank/DDBJ databases">
        <title>Nocardioides guangzhouensis sp. nov., an actinobacterium isolated from soil.</title>
        <authorList>
            <person name="Fu Y."/>
            <person name="Cai Y."/>
            <person name="Lin Z."/>
            <person name="Chen P."/>
        </authorList>
    </citation>
    <scope>NUCLEOTIDE SEQUENCE [LARGE SCALE GENOMIC DNA]</scope>
    <source>
        <strain evidence="1 2">NBRC 105384</strain>
    </source>
</reference>
<keyword evidence="2" id="KW-1185">Reference proteome</keyword>
<dbReference type="Proteomes" id="UP000291189">
    <property type="component" value="Unassembled WGS sequence"/>
</dbReference>
<protein>
    <submittedName>
        <fullName evidence="1">DUF1269 domain-containing protein</fullName>
    </submittedName>
</protein>
<evidence type="ECO:0000313" key="2">
    <source>
        <dbReference type="Proteomes" id="UP000291189"/>
    </source>
</evidence>
<dbReference type="EMBL" id="SDPU01000020">
    <property type="protein sequence ID" value="RYU12917.1"/>
    <property type="molecule type" value="Genomic_DNA"/>
</dbReference>
<sequence length="158" mass="16366">MSKLTAPDHGGSTFVAWVFPTPLAVDAAELRVKGLEQQHRLSVKERATVMWLQGEKQPKIVRHSSGGHAVGKGALWGGILGTIVGGPVGGAAVGAAVAGSASRLRRAHLPADVLASVRDEMRPGRSALLVLVDSPDEDLLTVVAGQETGVTVLRAELA</sequence>
<evidence type="ECO:0000313" key="1">
    <source>
        <dbReference type="EMBL" id="RYU12917.1"/>
    </source>
</evidence>
<comment type="caution">
    <text evidence="1">The sequence shown here is derived from an EMBL/GenBank/DDBJ whole genome shotgun (WGS) entry which is preliminary data.</text>
</comment>